<dbReference type="Pfam" id="PF00535">
    <property type="entry name" value="Glycos_transf_2"/>
    <property type="match status" value="1"/>
</dbReference>
<reference evidence="2 3" key="1">
    <citation type="submission" date="2019-11" db="EMBL/GenBank/DDBJ databases">
        <authorList>
            <person name="Cao P."/>
        </authorList>
    </citation>
    <scope>NUCLEOTIDE SEQUENCE [LARGE SCALE GENOMIC DNA]</scope>
    <source>
        <strain evidence="2 3">NEAU-AAG5</strain>
    </source>
</reference>
<evidence type="ECO:0000313" key="2">
    <source>
        <dbReference type="EMBL" id="MUN40936.1"/>
    </source>
</evidence>
<organism evidence="2 3">
    <name type="scientific">Actinomadura litoris</name>
    <dbReference type="NCBI Taxonomy" id="2678616"/>
    <lineage>
        <taxon>Bacteria</taxon>
        <taxon>Bacillati</taxon>
        <taxon>Actinomycetota</taxon>
        <taxon>Actinomycetes</taxon>
        <taxon>Streptosporangiales</taxon>
        <taxon>Thermomonosporaceae</taxon>
        <taxon>Actinomadura</taxon>
    </lineage>
</organism>
<evidence type="ECO:0000313" key="3">
    <source>
        <dbReference type="Proteomes" id="UP000432015"/>
    </source>
</evidence>
<comment type="caution">
    <text evidence="2">The sequence shown here is derived from an EMBL/GenBank/DDBJ whole genome shotgun (WGS) entry which is preliminary data.</text>
</comment>
<feature type="domain" description="Glycosyltransferase 2-like" evidence="1">
    <location>
        <begin position="19"/>
        <end position="175"/>
    </location>
</feature>
<dbReference type="PANTHER" id="PTHR43685:SF2">
    <property type="entry name" value="GLYCOSYLTRANSFERASE 2-LIKE DOMAIN-CONTAINING PROTEIN"/>
    <property type="match status" value="1"/>
</dbReference>
<dbReference type="InterPro" id="IPR029044">
    <property type="entry name" value="Nucleotide-diphossugar_trans"/>
</dbReference>
<evidence type="ECO:0000259" key="1">
    <source>
        <dbReference type="Pfam" id="PF00535"/>
    </source>
</evidence>
<name>A0A7K1L9L7_9ACTN</name>
<dbReference type="EMBL" id="WOFH01000012">
    <property type="protein sequence ID" value="MUN40936.1"/>
    <property type="molecule type" value="Genomic_DNA"/>
</dbReference>
<dbReference type="Gene3D" id="3.90.550.10">
    <property type="entry name" value="Spore Coat Polysaccharide Biosynthesis Protein SpsA, Chain A"/>
    <property type="match status" value="1"/>
</dbReference>
<protein>
    <submittedName>
        <fullName evidence="2">Glycosyltransferase</fullName>
    </submittedName>
</protein>
<dbReference type="CDD" id="cd00761">
    <property type="entry name" value="Glyco_tranf_GTA_type"/>
    <property type="match status" value="1"/>
</dbReference>
<dbReference type="InterPro" id="IPR050834">
    <property type="entry name" value="Glycosyltransf_2"/>
</dbReference>
<dbReference type="AlphaFoldDB" id="A0A7K1L9L7"/>
<dbReference type="PANTHER" id="PTHR43685">
    <property type="entry name" value="GLYCOSYLTRANSFERASE"/>
    <property type="match status" value="1"/>
</dbReference>
<keyword evidence="2" id="KW-0808">Transferase</keyword>
<dbReference type="SUPFAM" id="SSF53448">
    <property type="entry name" value="Nucleotide-diphospho-sugar transferases"/>
    <property type="match status" value="1"/>
</dbReference>
<dbReference type="InterPro" id="IPR001173">
    <property type="entry name" value="Glyco_trans_2-like"/>
</dbReference>
<accession>A0A7K1L9L7</accession>
<sequence>MGKLHDRMEAGVDAQHIALIIPTCGRPDDLAACLRSIAGEADGSVAQVIVIDDGADELVVVPPEVGGVPVVKRRNAVRRGAAYSRNLALQVLADEVDAVGFLDDDARLTPGWLEAARRELTRARGAVTGPVLRFDRGIVSRARQLRYNDRYAPLEPGQAVPFLAGGNAMVWRDLLVKAGGFPDTRTMSDRFLVRRLEAAGGMTHFVPDMVVLHRNSKGLRVAVREAWRAGLLDDTPLTGTASERLSGGMRAAVAGEHAPAALLNVALDAVYLGGRERARRSQWRARGARVVPRASTAKR</sequence>
<gene>
    <name evidence="2" type="ORF">GNZ18_30675</name>
</gene>
<dbReference type="GO" id="GO:0016740">
    <property type="term" value="F:transferase activity"/>
    <property type="evidence" value="ECO:0007669"/>
    <property type="project" value="UniProtKB-KW"/>
</dbReference>
<dbReference type="Proteomes" id="UP000432015">
    <property type="component" value="Unassembled WGS sequence"/>
</dbReference>
<proteinExistence type="predicted"/>
<keyword evidence="3" id="KW-1185">Reference proteome</keyword>